<dbReference type="AlphaFoldDB" id="A0A8J2L8F6"/>
<sequence>MGKELSFVKSATVFKEIIEISRQLSLDPMWAYKRLFGRESVDVLPSRNSTSGSWQDETDNADKDVMITDDKDEDSRLVERKTKLEGVVTKLDRIDSVGVISNCYRFGAEQFLTDLAKGTVVTFNAERNRGCAIWTATDIKIKGGSREWAGDDGRKTRLQRTIWADYRVLDILQDKIIVGLDPDCESGVGRSCHKIRVEIRKELLPKEYPVVLGDWLHLRFKGGEGDDIATAELISVDFTEIIFKTGTINMTRGHLCVDGSIYFTNDLIEDGAKPCVGDTARVTAVASDQVQLSSMAGRNSGQTYVFKKRAVSIVIDGGFKGSSTDFTEHVRSPEQTPAIIRENVFMELIQDKNKIRILPKGTISFKTKILGSTSLEVVTIENNGESRFILRRIFMGRIQDVAKFDFVFQKGFLNPEDLFIELQPHRSWAFTIKCTPIHLGRTKELLLFDFGSFKIGRWLYVFSLAPNQDEILHCKPVILNKIRRKVTKELIDNLIIEKNMLVVSAPSHVRAPFFVPHKIGASKVPTGVLECFRAKNQSLLLELYPSVVQELYSGNYVNQFKRSDWENYYCIKVPGLKEFHPPVWTGDLVRVYESLNSTEMFEGPIKKIILEDADVPSIVVQLPEKFNFTYDGSPRVIQFTLGRVPYKRMHFAVEQAFKYLGPDWLFPTNLILEEPRIDYIEDESDNLHPAIQKQVMQGKSNGSGSSIKVKLINDTGRQRNLKPFQGNITEPTSLDKELVKPLLWWKPFCRFTLWSQPQESCHVFIDEAGYCTEPETMIPCVLAAIDKQSQVILVGDPEQLGPVLMCDIAFNKEAN</sequence>
<evidence type="ECO:0000313" key="4">
    <source>
        <dbReference type="EMBL" id="CAG7817638.1"/>
    </source>
</evidence>
<accession>A0A8J2L8F6</accession>
<gene>
    <name evidence="4" type="ORF">AFUS01_LOCUS28192</name>
</gene>
<evidence type="ECO:0000259" key="3">
    <source>
        <dbReference type="Pfam" id="PF13086"/>
    </source>
</evidence>
<dbReference type="Pfam" id="PF13086">
    <property type="entry name" value="AAA_11"/>
    <property type="match status" value="1"/>
</dbReference>
<keyword evidence="5" id="KW-1185">Reference proteome</keyword>
<comment type="caution">
    <text evidence="4">The sequence shown here is derived from an EMBL/GenBank/DDBJ whole genome shotgun (WGS) entry which is preliminary data.</text>
</comment>
<reference evidence="4" key="1">
    <citation type="submission" date="2021-06" db="EMBL/GenBank/DDBJ databases">
        <authorList>
            <person name="Hodson N. C."/>
            <person name="Mongue J. A."/>
            <person name="Jaron S. K."/>
        </authorList>
    </citation>
    <scope>NUCLEOTIDE SEQUENCE</scope>
</reference>
<protein>
    <recommendedName>
        <fullName evidence="3">DNA2/NAM7 helicase helicase domain-containing protein</fullName>
    </recommendedName>
</protein>
<dbReference type="InterPro" id="IPR041677">
    <property type="entry name" value="DNA2/NAM7_AAA_11"/>
</dbReference>
<evidence type="ECO:0000256" key="2">
    <source>
        <dbReference type="ARBA" id="ARBA00022490"/>
    </source>
</evidence>
<name>A0A8J2L8F6_9HEXA</name>
<dbReference type="EMBL" id="CAJVCH010399230">
    <property type="protein sequence ID" value="CAG7817638.1"/>
    <property type="molecule type" value="Genomic_DNA"/>
</dbReference>
<evidence type="ECO:0000313" key="5">
    <source>
        <dbReference type="Proteomes" id="UP000708208"/>
    </source>
</evidence>
<dbReference type="OrthoDB" id="6513042at2759"/>
<dbReference type="PANTHER" id="PTHR45418">
    <property type="entry name" value="CANCER/TESTIS ANTIGEN 55"/>
    <property type="match status" value="1"/>
</dbReference>
<dbReference type="Proteomes" id="UP000708208">
    <property type="component" value="Unassembled WGS sequence"/>
</dbReference>
<organism evidence="4 5">
    <name type="scientific">Allacma fusca</name>
    <dbReference type="NCBI Taxonomy" id="39272"/>
    <lineage>
        <taxon>Eukaryota</taxon>
        <taxon>Metazoa</taxon>
        <taxon>Ecdysozoa</taxon>
        <taxon>Arthropoda</taxon>
        <taxon>Hexapoda</taxon>
        <taxon>Collembola</taxon>
        <taxon>Symphypleona</taxon>
        <taxon>Sminthuridae</taxon>
        <taxon>Allacma</taxon>
    </lineage>
</organism>
<feature type="domain" description="DNA2/NAM7 helicase helicase" evidence="3">
    <location>
        <begin position="763"/>
        <end position="805"/>
    </location>
</feature>
<dbReference type="GO" id="GO:0004386">
    <property type="term" value="F:helicase activity"/>
    <property type="evidence" value="ECO:0007669"/>
    <property type="project" value="InterPro"/>
</dbReference>
<comment type="subcellular location">
    <subcellularLocation>
        <location evidence="1">Cytoplasm</location>
    </subcellularLocation>
</comment>
<proteinExistence type="predicted"/>
<keyword evidence="2" id="KW-0963">Cytoplasm</keyword>
<evidence type="ECO:0000256" key="1">
    <source>
        <dbReference type="ARBA" id="ARBA00004496"/>
    </source>
</evidence>
<dbReference type="PANTHER" id="PTHR45418:SF5">
    <property type="entry name" value="BRCA2-INTERACTING PROTEIN-LIKE-RELATED"/>
    <property type="match status" value="1"/>
</dbReference>
<dbReference type="GO" id="GO:0005737">
    <property type="term" value="C:cytoplasm"/>
    <property type="evidence" value="ECO:0007669"/>
    <property type="project" value="UniProtKB-SubCell"/>
</dbReference>